<dbReference type="InterPro" id="IPR016024">
    <property type="entry name" value="ARM-type_fold"/>
</dbReference>
<dbReference type="InterPro" id="IPR035897">
    <property type="entry name" value="Toll_tir_struct_dom_sf"/>
</dbReference>
<proteinExistence type="predicted"/>
<protein>
    <recommendedName>
        <fullName evidence="1">TIR domain-containing protein</fullName>
    </recommendedName>
</protein>
<dbReference type="SMART" id="SM00255">
    <property type="entry name" value="TIR"/>
    <property type="match status" value="1"/>
</dbReference>
<evidence type="ECO:0000313" key="3">
    <source>
        <dbReference type="EMBL" id="QNO42579.1"/>
    </source>
</evidence>
<organism evidence="3">
    <name type="scientific">Candidatus Methanogaster sp. ANME-2c ERB4</name>
    <dbReference type="NCBI Taxonomy" id="2759911"/>
    <lineage>
        <taxon>Archaea</taxon>
        <taxon>Methanobacteriati</taxon>
        <taxon>Methanobacteriota</taxon>
        <taxon>Stenosarchaea group</taxon>
        <taxon>Methanomicrobia</taxon>
        <taxon>Methanosarcinales</taxon>
        <taxon>ANME-2 cluster</taxon>
        <taxon>Candidatus Methanogasteraceae</taxon>
        <taxon>Candidatus Methanogaster</taxon>
    </lineage>
</organism>
<name>A0A7G9Y3J5_9EURY</name>
<accession>A0A7G9Y3J5</accession>
<dbReference type="Gene3D" id="3.40.50.10140">
    <property type="entry name" value="Toll/interleukin-1 receptor homology (TIR) domain"/>
    <property type="match status" value="1"/>
</dbReference>
<dbReference type="EMBL" id="MT630627">
    <property type="protein sequence ID" value="QNO41368.1"/>
    <property type="molecule type" value="Genomic_DNA"/>
</dbReference>
<dbReference type="SUPFAM" id="SSF48371">
    <property type="entry name" value="ARM repeat"/>
    <property type="match status" value="1"/>
</dbReference>
<sequence length="342" mass="38706">MNVDELWEKRDVGGLIAALSDKDSGVRIGAAGALGEIGDPRAVSAIEKAISDSGEVIRDRAKEALGKIKSSDAYKEYLKKPKITLKFPEETFKANTWKRIEITITNTGSIHAKNVKIEPSSDIEFRRIPTIPQIDADETKTTIIGMKPTVMGDVPIDITITFNDVLDREYTASEEMWLLVAESMSMSESISINEFPPRQEQSEYKYQVALSYAGEDRKYAEGLAGLLKNKKISFFYDKYEQADLWGKNLYQHLQSVYRDKAQYCVVFLSHAYAQKLWTRHELESAQARAFKEHKEYILPVKIDDTEIPGINETIGYIDLKSTSLEEIADMLVKKLSSQNLED</sequence>
<evidence type="ECO:0000313" key="4">
    <source>
        <dbReference type="EMBL" id="QNO48758.1"/>
    </source>
</evidence>
<dbReference type="Pfam" id="PF13676">
    <property type="entry name" value="TIR_2"/>
    <property type="match status" value="1"/>
</dbReference>
<evidence type="ECO:0000259" key="1">
    <source>
        <dbReference type="SMART" id="SM00255"/>
    </source>
</evidence>
<dbReference type="Gene3D" id="1.25.10.10">
    <property type="entry name" value="Leucine-rich Repeat Variant"/>
    <property type="match status" value="1"/>
</dbReference>
<dbReference type="InterPro" id="IPR011989">
    <property type="entry name" value="ARM-like"/>
</dbReference>
<dbReference type="SUPFAM" id="SSF52200">
    <property type="entry name" value="Toll/Interleukin receptor TIR domain"/>
    <property type="match status" value="1"/>
</dbReference>
<dbReference type="SMART" id="SM00567">
    <property type="entry name" value="EZ_HEAT"/>
    <property type="match status" value="1"/>
</dbReference>
<dbReference type="GO" id="GO:0007165">
    <property type="term" value="P:signal transduction"/>
    <property type="evidence" value="ECO:0007669"/>
    <property type="project" value="InterPro"/>
</dbReference>
<dbReference type="AlphaFoldDB" id="A0A7G9Y3J5"/>
<dbReference type="Pfam" id="PF13646">
    <property type="entry name" value="HEAT_2"/>
    <property type="match status" value="1"/>
</dbReference>
<gene>
    <name evidence="3" type="ORF">HJPDKAMO_00002</name>
    <name evidence="4" type="ORF">IBEPLGGF_00039</name>
    <name evidence="2" type="ORF">JLNJNHCF_00001</name>
</gene>
<feature type="domain" description="TIR" evidence="1">
    <location>
        <begin position="205"/>
        <end position="338"/>
    </location>
</feature>
<dbReference type="InterPro" id="IPR000157">
    <property type="entry name" value="TIR_dom"/>
</dbReference>
<dbReference type="InterPro" id="IPR004155">
    <property type="entry name" value="PBS_lyase_HEAT"/>
</dbReference>
<dbReference type="EMBL" id="MT631360">
    <property type="protein sequence ID" value="QNO48758.1"/>
    <property type="molecule type" value="Genomic_DNA"/>
</dbReference>
<reference evidence="3" key="1">
    <citation type="submission" date="2020-06" db="EMBL/GenBank/DDBJ databases">
        <title>Unique genomic features of the anaerobic methanotrophic archaea.</title>
        <authorList>
            <person name="Chadwick G.L."/>
            <person name="Skennerton C.T."/>
            <person name="Laso-Perez R."/>
            <person name="Leu A.O."/>
            <person name="Speth D.R."/>
            <person name="Yu H."/>
            <person name="Morgan-Lang C."/>
            <person name="Hatzenpichler R."/>
            <person name="Goudeau D."/>
            <person name="Malmstrom R."/>
            <person name="Brazelton W.J."/>
            <person name="Woyke T."/>
            <person name="Hallam S.J."/>
            <person name="Tyson G.W."/>
            <person name="Wegener G."/>
            <person name="Boetius A."/>
            <person name="Orphan V."/>
        </authorList>
    </citation>
    <scope>NUCLEOTIDE SEQUENCE</scope>
</reference>
<dbReference type="EMBL" id="MT630752">
    <property type="protein sequence ID" value="QNO42579.1"/>
    <property type="molecule type" value="Genomic_DNA"/>
</dbReference>
<evidence type="ECO:0000313" key="2">
    <source>
        <dbReference type="EMBL" id="QNO41368.1"/>
    </source>
</evidence>